<dbReference type="AlphaFoldDB" id="A0A7V7PNR7"/>
<dbReference type="RefSeq" id="WP_150970050.1">
    <property type="nucleotide sequence ID" value="NZ_VZDO01000009.1"/>
</dbReference>
<organism evidence="1 2">
    <name type="scientific">Plantimonas leprariae</name>
    <dbReference type="NCBI Taxonomy" id="2615207"/>
    <lineage>
        <taxon>Bacteria</taxon>
        <taxon>Pseudomonadati</taxon>
        <taxon>Pseudomonadota</taxon>
        <taxon>Alphaproteobacteria</taxon>
        <taxon>Hyphomicrobiales</taxon>
        <taxon>Aurantimonadaceae</taxon>
        <taxon>Plantimonas</taxon>
    </lineage>
</organism>
<dbReference type="Gene3D" id="2.40.10.270">
    <property type="entry name" value="Bacteriophage SPP1 head-tail adaptor protein"/>
    <property type="match status" value="1"/>
</dbReference>
<comment type="caution">
    <text evidence="1">The sequence shown here is derived from an EMBL/GenBank/DDBJ whole genome shotgun (WGS) entry which is preliminary data.</text>
</comment>
<protein>
    <submittedName>
        <fullName evidence="1">Phage head closure protein</fullName>
    </submittedName>
</protein>
<dbReference type="Proteomes" id="UP000432089">
    <property type="component" value="Unassembled WGS sequence"/>
</dbReference>
<accession>A0A7V7PNR7</accession>
<evidence type="ECO:0000313" key="2">
    <source>
        <dbReference type="Proteomes" id="UP000432089"/>
    </source>
</evidence>
<keyword evidence="2" id="KW-1185">Reference proteome</keyword>
<dbReference type="NCBIfam" id="TIGR01563">
    <property type="entry name" value="gp16_SPP1"/>
    <property type="match status" value="1"/>
</dbReference>
<reference evidence="1 2" key="1">
    <citation type="submission" date="2019-09" db="EMBL/GenBank/DDBJ databases">
        <title>YIM 132180 draft genome.</title>
        <authorList>
            <person name="Zhang K."/>
        </authorList>
    </citation>
    <scope>NUCLEOTIDE SEQUENCE [LARGE SCALE GENOMIC DNA]</scope>
    <source>
        <strain evidence="1 2">YIM 132180</strain>
    </source>
</reference>
<dbReference type="Pfam" id="PF05521">
    <property type="entry name" value="Phage_HCP"/>
    <property type="match status" value="1"/>
</dbReference>
<dbReference type="InterPro" id="IPR038666">
    <property type="entry name" value="SSP1_head-tail_sf"/>
</dbReference>
<proteinExistence type="predicted"/>
<dbReference type="EMBL" id="VZDO01000009">
    <property type="protein sequence ID" value="KAB0679526.1"/>
    <property type="molecule type" value="Genomic_DNA"/>
</dbReference>
<dbReference type="InterPro" id="IPR008767">
    <property type="entry name" value="Phage_SPP1_head-tail_adaptor"/>
</dbReference>
<gene>
    <name evidence="1" type="ORF">F6X38_11905</name>
</gene>
<evidence type="ECO:0000313" key="1">
    <source>
        <dbReference type="EMBL" id="KAB0679526.1"/>
    </source>
</evidence>
<sequence>MKAGNLDRRVRIERELELVDAYGTTSRTSSPVVTVWAQLITASTDEILAGNVEASSTVVVFRIRWRDDVRLDDHVIYNGQSFNIVGMKELGRRDGLELRVEAKP</sequence>
<name>A0A7V7PNR7_9HYPH</name>